<dbReference type="InterPro" id="IPR019734">
    <property type="entry name" value="TPR_rpt"/>
</dbReference>
<dbReference type="SUPFAM" id="SSF47986">
    <property type="entry name" value="DEATH domain"/>
    <property type="match status" value="1"/>
</dbReference>
<dbReference type="Gene3D" id="1.10.533.10">
    <property type="entry name" value="Death Domain, Fas"/>
    <property type="match status" value="1"/>
</dbReference>
<evidence type="ECO:0000259" key="3">
    <source>
        <dbReference type="PROSITE" id="PS50853"/>
    </source>
</evidence>
<dbReference type="CDD" id="cd00063">
    <property type="entry name" value="FN3"/>
    <property type="match status" value="2"/>
</dbReference>
<protein>
    <submittedName>
        <fullName evidence="5">Uncharacterized protein LOC118406455</fullName>
    </submittedName>
</protein>
<organism evidence="4 5">
    <name type="scientific">Branchiostoma floridae</name>
    <name type="common">Florida lancelet</name>
    <name type="synonym">Amphioxus</name>
    <dbReference type="NCBI Taxonomy" id="7739"/>
    <lineage>
        <taxon>Eukaryota</taxon>
        <taxon>Metazoa</taxon>
        <taxon>Chordata</taxon>
        <taxon>Cephalochordata</taxon>
        <taxon>Leptocardii</taxon>
        <taxon>Amphioxiformes</taxon>
        <taxon>Branchiostomatidae</taxon>
        <taxon>Branchiostoma</taxon>
    </lineage>
</organism>
<dbReference type="Gene3D" id="2.60.40.10">
    <property type="entry name" value="Immunoglobulins"/>
    <property type="match status" value="2"/>
</dbReference>
<feature type="compositionally biased region" description="Polar residues" evidence="1">
    <location>
        <begin position="844"/>
        <end position="861"/>
    </location>
</feature>
<dbReference type="OrthoDB" id="10057517at2759"/>
<proteinExistence type="predicted"/>
<dbReference type="InterPro" id="IPR003961">
    <property type="entry name" value="FN3_dom"/>
</dbReference>
<sequence>MESVLGGDSQPTIAELSPRNKLFKKIDKSFTETEVESLRNLMTDSLIERGRVENASPHQMLNMLEADGKIGVGNLGLLKELLTALNKGKLVQETEAVERQEEKAAAQLMERKRVATEDTDTLAICVKKPKPCPPSTEGQSEISSGYGGTSPSRSGIQSEEETGLSQDGHDISFEGITEAELHERIQELQKRAAIYTSECRMEEAGKVFDELSMLTKRRDRERKGELGFRISLLDRTPEVQEKQEKAYIEGKLHEVLQQHINKTIEKNCDMLEIETEVEVLDEPEVDRTRRNHKQEWLKGQFGIIKVHAKSVKLREDYVHSEGKPSSVDRLFDHLVENRDELDPIVTYLNGMKVQVYDITRGCIKLKFCCLTTESSDHLQDEYNSQRLSDRFQNFMETSSLLQQFGLESVLLDIKCIFFNKDAEKTDDPAEEPCNDMETEYKLEEYEVEASKQSKPGDISMAPSGVTENSISITWEEAAGPGKVSYDVSITPPSGDNPTGRVDDGAPLEYSFTGLVPGTLYTISVTTVGGEVLNATSTVQLRTFPAPPDEISIHSVDRDNNSISITWAEAVGTKDYYTVSISPPDDDNPTARVDDGEPLEYSFTGLTPGTLYNISVTTVSGRVKSAGRTKEQRMSIADTEITHDSDVMEIICEKDHEHEVADASYKPLGMRCDVSIASSEVTKNSINITWEEAAGPGKVSYDVSITPPDGGNPTQRVDDGAPPEYSFISPTSGTVSDGVKSAKWTMEQRTSQPIPRVTQEYPVYHPRILTTRSVLDILHLDLPNVCGEQQPKILLPTERDSREDDLLDELGNLQIPELQEITSEHVSLDIVELEQLMGPRRERSTSMGSKTSGYHTGTQGSGPSRPDSPTGENDMQIKLEALLDKVNTIKVMEDKAKQFDLYCQVGDLYRTKLHNLQAALQYYQNMLECSQELSEDTKQAKAYSRLGLTCDILGLQQEAYRNHKKALTIYRLEIKNESDICIAYKNLASSLVLSGQVSDAKTNYESALAVAMETGNKTEQMDIYCKLGDLHREQLHEPQVSHKYYTEMLVLAKDLGRKDRERLTYNRLRLACEDMQDCKAALEWHQKEEQLPAYLNDCYKLFIAYDINIAETMLMIYYRHKRHGCTSYCLACHIAETIVTHVHACNNDHCPPKQFLARGN</sequence>
<dbReference type="Gene3D" id="1.25.40.10">
    <property type="entry name" value="Tetratricopeptide repeat domain"/>
    <property type="match status" value="1"/>
</dbReference>
<dbReference type="PANTHER" id="PTHR10098:SF106">
    <property type="entry name" value="TETRATRICOPEPTIDE REPEAT PROTEIN 28-LIKE PROTEIN"/>
    <property type="match status" value="1"/>
</dbReference>
<dbReference type="AlphaFoldDB" id="A0A9J7HQ68"/>
<dbReference type="InterPro" id="IPR001875">
    <property type="entry name" value="DED_dom"/>
</dbReference>
<reference evidence="4" key="1">
    <citation type="journal article" date="2020" name="Nat. Ecol. Evol.">
        <title>Deeply conserved synteny resolves early events in vertebrate evolution.</title>
        <authorList>
            <person name="Simakov O."/>
            <person name="Marletaz F."/>
            <person name="Yue J.X."/>
            <person name="O'Connell B."/>
            <person name="Jenkins J."/>
            <person name="Brandt A."/>
            <person name="Calef R."/>
            <person name="Tung C.H."/>
            <person name="Huang T.K."/>
            <person name="Schmutz J."/>
            <person name="Satoh N."/>
            <person name="Yu J.K."/>
            <person name="Putnam N.H."/>
            <person name="Green R.E."/>
            <person name="Rokhsar D.S."/>
        </authorList>
    </citation>
    <scope>NUCLEOTIDE SEQUENCE [LARGE SCALE GENOMIC DNA]</scope>
    <source>
        <strain evidence="4">S238N-H82</strain>
    </source>
</reference>
<dbReference type="InterPro" id="IPR011029">
    <property type="entry name" value="DEATH-like_dom_sf"/>
</dbReference>
<dbReference type="RefSeq" id="XP_035662400.1">
    <property type="nucleotide sequence ID" value="XM_035806507.1"/>
</dbReference>
<gene>
    <name evidence="5" type="primary">LOC118406455</name>
</gene>
<evidence type="ECO:0000313" key="5">
    <source>
        <dbReference type="RefSeq" id="XP_035662400.1"/>
    </source>
</evidence>
<feature type="domain" description="Fibronectin type-III" evidence="3">
    <location>
        <begin position="549"/>
        <end position="638"/>
    </location>
</feature>
<dbReference type="CDD" id="cd00045">
    <property type="entry name" value="DED"/>
    <property type="match status" value="1"/>
</dbReference>
<dbReference type="PANTHER" id="PTHR10098">
    <property type="entry name" value="RAPSYN-RELATED"/>
    <property type="match status" value="1"/>
</dbReference>
<dbReference type="SUPFAM" id="SSF48452">
    <property type="entry name" value="TPR-like"/>
    <property type="match status" value="1"/>
</dbReference>
<dbReference type="GO" id="GO:0042981">
    <property type="term" value="P:regulation of apoptotic process"/>
    <property type="evidence" value="ECO:0007669"/>
    <property type="project" value="InterPro"/>
</dbReference>
<dbReference type="PROSITE" id="PS50168">
    <property type="entry name" value="DED"/>
    <property type="match status" value="1"/>
</dbReference>
<dbReference type="Proteomes" id="UP000001554">
    <property type="component" value="Chromosome 19"/>
</dbReference>
<dbReference type="KEGG" id="bfo:118406455"/>
<feature type="region of interest" description="Disordered" evidence="1">
    <location>
        <begin position="836"/>
        <end position="872"/>
    </location>
</feature>
<evidence type="ECO:0000256" key="1">
    <source>
        <dbReference type="SAM" id="MobiDB-lite"/>
    </source>
</evidence>
<feature type="compositionally biased region" description="Polar residues" evidence="1">
    <location>
        <begin position="136"/>
        <end position="157"/>
    </location>
</feature>
<reference evidence="5" key="2">
    <citation type="submission" date="2025-08" db="UniProtKB">
        <authorList>
            <consortium name="RefSeq"/>
        </authorList>
    </citation>
    <scope>IDENTIFICATION</scope>
    <source>
        <strain evidence="5">S238N-H82</strain>
        <tissue evidence="5">Testes</tissue>
    </source>
</reference>
<feature type="domain" description="DED" evidence="2">
    <location>
        <begin position="18"/>
        <end position="96"/>
    </location>
</feature>
<evidence type="ECO:0000259" key="2">
    <source>
        <dbReference type="PROSITE" id="PS50168"/>
    </source>
</evidence>
<dbReference type="InterPro" id="IPR011990">
    <property type="entry name" value="TPR-like_helical_dom_sf"/>
</dbReference>
<dbReference type="SMART" id="SM00060">
    <property type="entry name" value="FN3"/>
    <property type="match status" value="2"/>
</dbReference>
<dbReference type="InterPro" id="IPR013783">
    <property type="entry name" value="Ig-like_fold"/>
</dbReference>
<feature type="domain" description="Fibronectin type-III" evidence="3">
    <location>
        <begin position="454"/>
        <end position="548"/>
    </location>
</feature>
<keyword evidence="4" id="KW-1185">Reference proteome</keyword>
<dbReference type="Pfam" id="PF00041">
    <property type="entry name" value="fn3"/>
    <property type="match status" value="2"/>
</dbReference>
<dbReference type="PROSITE" id="PS50853">
    <property type="entry name" value="FN3"/>
    <property type="match status" value="2"/>
</dbReference>
<accession>A0A9J7HQ68</accession>
<evidence type="ECO:0000313" key="4">
    <source>
        <dbReference type="Proteomes" id="UP000001554"/>
    </source>
</evidence>
<name>A0A9J7HQ68_BRAFL</name>
<dbReference type="InterPro" id="IPR036116">
    <property type="entry name" value="FN3_sf"/>
</dbReference>
<dbReference type="SUPFAM" id="SSF49265">
    <property type="entry name" value="Fibronectin type III"/>
    <property type="match status" value="1"/>
</dbReference>
<dbReference type="SMART" id="SM00028">
    <property type="entry name" value="TPR"/>
    <property type="match status" value="3"/>
</dbReference>
<dbReference type="Pfam" id="PF01335">
    <property type="entry name" value="DED"/>
    <property type="match status" value="1"/>
</dbReference>
<dbReference type="GeneID" id="118406455"/>
<feature type="region of interest" description="Disordered" evidence="1">
    <location>
        <begin position="126"/>
        <end position="169"/>
    </location>
</feature>